<dbReference type="EMBL" id="CP002069">
    <property type="protein sequence ID" value="ADI74864.1"/>
    <property type="molecule type" value="Genomic_DNA"/>
</dbReference>
<keyword evidence="4 9" id="KW-0812">Transmembrane</keyword>
<evidence type="ECO:0000256" key="1">
    <source>
        <dbReference type="ARBA" id="ARBA00004651"/>
    </source>
</evidence>
<evidence type="ECO:0000313" key="12">
    <source>
        <dbReference type="Proteomes" id="UP000000391"/>
    </source>
</evidence>
<evidence type="ECO:0000256" key="9">
    <source>
        <dbReference type="HAMAP-Rule" id="MF_01464"/>
    </source>
</evidence>
<dbReference type="HOGENOM" id="CLU_060478_0_0_2"/>
<dbReference type="HAMAP" id="MF_01464_A">
    <property type="entry name" value="SecF_A"/>
    <property type="match status" value="1"/>
</dbReference>
<dbReference type="InterPro" id="IPR048634">
    <property type="entry name" value="SecD_SecF_C"/>
</dbReference>
<comment type="subunit">
    <text evidence="9">Part of the protein translocation apparatus. Forms a complex with SecD.</text>
</comment>
<comment type="similarity">
    <text evidence="9">Belongs to the SecD/SecF family. SecF subfamily.</text>
</comment>
<dbReference type="InterPro" id="IPR022813">
    <property type="entry name" value="SecD/SecF_arch_bac"/>
</dbReference>
<feature type="transmembrane region" description="Helical" evidence="9">
    <location>
        <begin position="225"/>
        <end position="251"/>
    </location>
</feature>
<evidence type="ECO:0000256" key="8">
    <source>
        <dbReference type="ARBA" id="ARBA00023136"/>
    </source>
</evidence>
<keyword evidence="3 9" id="KW-1003">Cell membrane</keyword>
<accession>D7EBM2</accession>
<evidence type="ECO:0000256" key="5">
    <source>
        <dbReference type="ARBA" id="ARBA00022927"/>
    </source>
</evidence>
<feature type="transmembrane region" description="Helical" evidence="9">
    <location>
        <begin position="158"/>
        <end position="177"/>
    </location>
</feature>
<dbReference type="STRING" id="644295.Metev_2035"/>
<evidence type="ECO:0000313" key="11">
    <source>
        <dbReference type="EMBL" id="ADI74864.1"/>
    </source>
</evidence>
<dbReference type="Proteomes" id="UP000000391">
    <property type="component" value="Chromosome"/>
</dbReference>
<keyword evidence="6 9" id="KW-1133">Transmembrane helix</keyword>
<evidence type="ECO:0000256" key="2">
    <source>
        <dbReference type="ARBA" id="ARBA00022448"/>
    </source>
</evidence>
<dbReference type="OrthoDB" id="85411at2157"/>
<dbReference type="AlphaFoldDB" id="D7EBM2"/>
<keyword evidence="7 9" id="KW-0811">Translocation</keyword>
<dbReference type="RefSeq" id="WP_013195429.1">
    <property type="nucleotide sequence ID" value="NC_014253.1"/>
</dbReference>
<evidence type="ECO:0000256" key="7">
    <source>
        <dbReference type="ARBA" id="ARBA00023010"/>
    </source>
</evidence>
<feature type="transmembrane region" description="Helical" evidence="9">
    <location>
        <begin position="132"/>
        <end position="151"/>
    </location>
</feature>
<feature type="transmembrane region" description="Helical" evidence="9">
    <location>
        <begin position="263"/>
        <end position="290"/>
    </location>
</feature>
<keyword evidence="12" id="KW-1185">Reference proteome</keyword>
<dbReference type="InterPro" id="IPR024921">
    <property type="entry name" value="SecF_arc"/>
</dbReference>
<dbReference type="GO" id="GO:0065002">
    <property type="term" value="P:intracellular protein transmembrane transport"/>
    <property type="evidence" value="ECO:0007669"/>
    <property type="project" value="UniProtKB-UniRule"/>
</dbReference>
<feature type="domain" description="Protein export membrane protein SecD/SecF C-terminal" evidence="10">
    <location>
        <begin position="106"/>
        <end position="288"/>
    </location>
</feature>
<keyword evidence="2 9" id="KW-0813">Transport</keyword>
<protein>
    <recommendedName>
        <fullName evidence="9">Protein-export membrane protein SecF</fullName>
    </recommendedName>
</protein>
<evidence type="ECO:0000256" key="6">
    <source>
        <dbReference type="ARBA" id="ARBA00022989"/>
    </source>
</evidence>
<comment type="function">
    <text evidence="9">Involved in protein export.</text>
</comment>
<dbReference type="GeneID" id="9347695"/>
<dbReference type="NCBIfam" id="NF006354">
    <property type="entry name" value="PRK08578.1-2"/>
    <property type="match status" value="1"/>
</dbReference>
<evidence type="ECO:0000259" key="10">
    <source>
        <dbReference type="Pfam" id="PF02355"/>
    </source>
</evidence>
<gene>
    <name evidence="9" type="primary">secF</name>
    <name evidence="11" type="ordered locus">Metev_2035</name>
</gene>
<dbReference type="Pfam" id="PF02355">
    <property type="entry name" value="SecD_SecF_C"/>
    <property type="match status" value="1"/>
</dbReference>
<dbReference type="GO" id="GO:0005886">
    <property type="term" value="C:plasma membrane"/>
    <property type="evidence" value="ECO:0007669"/>
    <property type="project" value="UniProtKB-SubCell"/>
</dbReference>
<dbReference type="Gene3D" id="1.20.1640.10">
    <property type="entry name" value="Multidrug efflux transporter AcrB transmembrane domain"/>
    <property type="match status" value="1"/>
</dbReference>
<keyword evidence="8 9" id="KW-0472">Membrane</keyword>
<dbReference type="PANTHER" id="PTHR30081">
    <property type="entry name" value="PROTEIN-EXPORT MEMBRANE PROTEIN SEC"/>
    <property type="match status" value="1"/>
</dbReference>
<feature type="transmembrane region" description="Helical" evidence="9">
    <location>
        <begin position="183"/>
        <end position="204"/>
    </location>
</feature>
<proteinExistence type="inferred from homology"/>
<reference evidence="11 12" key="1">
    <citation type="submission" date="2010-06" db="EMBL/GenBank/DDBJ databases">
        <title>Complete sequence chromosome of Methanohalobium evestigatum Z-7303.</title>
        <authorList>
            <consortium name="US DOE Joint Genome Institute"/>
            <person name="Lucas S."/>
            <person name="Copeland A."/>
            <person name="Lapidus A."/>
            <person name="Cheng J.-F."/>
            <person name="Bruce D."/>
            <person name="Goodwin L."/>
            <person name="Pitluck S."/>
            <person name="Saunders E."/>
            <person name="Detter J.C."/>
            <person name="Han C."/>
            <person name="Tapia R."/>
            <person name="Land M."/>
            <person name="Hauser L."/>
            <person name="Kyrpides N."/>
            <person name="Mikhailova N."/>
            <person name="Sieprawska-Lupa M."/>
            <person name="Whitman W.B."/>
            <person name="Anderson I."/>
            <person name="Woyke T."/>
        </authorList>
    </citation>
    <scope>NUCLEOTIDE SEQUENCE [LARGE SCALE GENOMIC DNA]</scope>
    <source>
        <strain evidence="12">ATCC BAA-1072 / DSM 3721 / NBRC 107634 / OCM 161 / Z-7303</strain>
    </source>
</reference>
<dbReference type="SUPFAM" id="SSF82866">
    <property type="entry name" value="Multidrug efflux transporter AcrB transmembrane domain"/>
    <property type="match status" value="1"/>
</dbReference>
<dbReference type="KEGG" id="mev:Metev_2035"/>
<keyword evidence="5 9" id="KW-0653">Protein transport</keyword>
<organism evidence="11 12">
    <name type="scientific">Methanohalobium evestigatum (strain ATCC BAA-1072 / DSM 3721 / NBRC 107634 / OCM 161 / Z-7303)</name>
    <dbReference type="NCBI Taxonomy" id="644295"/>
    <lineage>
        <taxon>Archaea</taxon>
        <taxon>Methanobacteriati</taxon>
        <taxon>Methanobacteriota</taxon>
        <taxon>Stenosarchaea group</taxon>
        <taxon>Methanomicrobia</taxon>
        <taxon>Methanosarcinales</taxon>
        <taxon>Methanosarcinaceae</taxon>
        <taxon>Methanohalobium</taxon>
    </lineage>
</organism>
<sequence>MRFGLIENLDSFVKNHNDRQVIMLPVAVFLVSLLIIGMMFFSSGSPVRLGMEFEGGSMIAMTTEDSTDYLEEQYSEFPIQDLRKSGGRVTMQFGPMDSEQQIAIEDEISSKYSNVEIRQIGPVYGESLQRQALMALLISFIGMAAVVYLIFRTLVPSFVVIASAVSDITIAVALMNLTGIELSFGTVAALLMIIGYSVDSDILLNNRLLKRKGNLDEKITRAMHTGVIMTTTTLSAVVMLYLISTYTYLIIPWISQVSILSDISVVLIFGLAADLLNTWVFNTGVLRWHLGKGKGRRSKA</sequence>
<dbReference type="GO" id="GO:0006605">
    <property type="term" value="P:protein targeting"/>
    <property type="evidence" value="ECO:0007669"/>
    <property type="project" value="UniProtKB-UniRule"/>
</dbReference>
<dbReference type="PANTHER" id="PTHR30081:SF8">
    <property type="entry name" value="PROTEIN TRANSLOCASE SUBUNIT SECF"/>
    <property type="match status" value="1"/>
</dbReference>
<evidence type="ECO:0000256" key="3">
    <source>
        <dbReference type="ARBA" id="ARBA00022475"/>
    </source>
</evidence>
<name>D7EBM2_METEZ</name>
<comment type="subcellular location">
    <subcellularLocation>
        <location evidence="1 9">Cell membrane</location>
        <topology evidence="1 9">Multi-pass membrane protein</topology>
    </subcellularLocation>
</comment>
<evidence type="ECO:0000256" key="4">
    <source>
        <dbReference type="ARBA" id="ARBA00022692"/>
    </source>
</evidence>
<feature type="transmembrane region" description="Helical" evidence="9">
    <location>
        <begin position="21"/>
        <end position="41"/>
    </location>
</feature>